<dbReference type="InterPro" id="IPR036526">
    <property type="entry name" value="C-N_Hydrolase_sf"/>
</dbReference>
<gene>
    <name evidence="3" type="ORF">FJY68_07020</name>
</gene>
<evidence type="ECO:0000256" key="1">
    <source>
        <dbReference type="ARBA" id="ARBA00022801"/>
    </source>
</evidence>
<dbReference type="Pfam" id="PF00795">
    <property type="entry name" value="CN_hydrolase"/>
    <property type="match status" value="1"/>
</dbReference>
<dbReference type="AlphaFoldDB" id="A0A938BRF9"/>
<dbReference type="Gene3D" id="3.60.110.10">
    <property type="entry name" value="Carbon-nitrogen hydrolase"/>
    <property type="match status" value="1"/>
</dbReference>
<feature type="domain" description="CN hydrolase" evidence="2">
    <location>
        <begin position="1"/>
        <end position="249"/>
    </location>
</feature>
<dbReference type="PANTHER" id="PTHR43674">
    <property type="entry name" value="NITRILASE C965.09-RELATED"/>
    <property type="match status" value="1"/>
</dbReference>
<dbReference type="PANTHER" id="PTHR43674:SF2">
    <property type="entry name" value="BETA-UREIDOPROPIONASE"/>
    <property type="match status" value="1"/>
</dbReference>
<sequence>MRVGLLQFTPEPGAVKANADRIARALSGVRADLIVLPELCTTGYLFASRSDVARLSEPVPDGPTCKAMARLSQDTHAAIVWGMPETAGSLIFNAAVMVTPQSQFHSYHKAHLFVDEKNLFDRGDSPFPVFDLPPVIRHSEFGLRTSTKVGMLVCFDHFFPEAARSLALRGAQIICHPSNLVLEYAHTNSITRAVENRVFWILANRTGSETLGEKTLTFNGRSQIVAPDGRLLVRAGPDSEELIFVDIDPLEALDKKVTPRNDLFLDRRTDLYSL</sequence>
<name>A0A938BRF9_UNCW3</name>
<dbReference type="Proteomes" id="UP000779900">
    <property type="component" value="Unassembled WGS sequence"/>
</dbReference>
<dbReference type="PROSITE" id="PS50263">
    <property type="entry name" value="CN_HYDROLASE"/>
    <property type="match status" value="1"/>
</dbReference>
<evidence type="ECO:0000259" key="2">
    <source>
        <dbReference type="PROSITE" id="PS50263"/>
    </source>
</evidence>
<keyword evidence="1" id="KW-0378">Hydrolase</keyword>
<organism evidence="3 4">
    <name type="scientific">candidate division WOR-3 bacterium</name>
    <dbReference type="NCBI Taxonomy" id="2052148"/>
    <lineage>
        <taxon>Bacteria</taxon>
        <taxon>Bacteria division WOR-3</taxon>
    </lineage>
</organism>
<comment type="caution">
    <text evidence="3">The sequence shown here is derived from an EMBL/GenBank/DDBJ whole genome shotgun (WGS) entry which is preliminary data.</text>
</comment>
<dbReference type="InterPro" id="IPR050345">
    <property type="entry name" value="Aliph_Amidase/BUP"/>
</dbReference>
<dbReference type="GO" id="GO:0016811">
    <property type="term" value="F:hydrolase activity, acting on carbon-nitrogen (but not peptide) bonds, in linear amides"/>
    <property type="evidence" value="ECO:0007669"/>
    <property type="project" value="TreeGrafter"/>
</dbReference>
<dbReference type="InterPro" id="IPR003010">
    <property type="entry name" value="C-N_Hydrolase"/>
</dbReference>
<dbReference type="EMBL" id="VGIR01000036">
    <property type="protein sequence ID" value="MBM3331590.1"/>
    <property type="molecule type" value="Genomic_DNA"/>
</dbReference>
<reference evidence="3" key="1">
    <citation type="submission" date="2019-03" db="EMBL/GenBank/DDBJ databases">
        <title>Lake Tanganyika Metagenome-Assembled Genomes (MAGs).</title>
        <authorList>
            <person name="Tran P."/>
        </authorList>
    </citation>
    <scope>NUCLEOTIDE SEQUENCE</scope>
    <source>
        <strain evidence="3">K_DeepCast_150m_m2_040</strain>
    </source>
</reference>
<evidence type="ECO:0000313" key="3">
    <source>
        <dbReference type="EMBL" id="MBM3331590.1"/>
    </source>
</evidence>
<proteinExistence type="predicted"/>
<accession>A0A938BRF9</accession>
<evidence type="ECO:0000313" key="4">
    <source>
        <dbReference type="Proteomes" id="UP000779900"/>
    </source>
</evidence>
<dbReference type="SUPFAM" id="SSF56317">
    <property type="entry name" value="Carbon-nitrogen hydrolase"/>
    <property type="match status" value="1"/>
</dbReference>
<protein>
    <recommendedName>
        <fullName evidence="2">CN hydrolase domain-containing protein</fullName>
    </recommendedName>
</protein>